<dbReference type="PANTHER" id="PTHR30255">
    <property type="entry name" value="SINGLE-STRANDED-DNA-SPECIFIC EXONUCLEASE RECJ"/>
    <property type="match status" value="1"/>
</dbReference>
<dbReference type="AlphaFoldDB" id="A0A378NTK9"/>
<dbReference type="NCBIfam" id="TIGR00644">
    <property type="entry name" value="recJ"/>
    <property type="match status" value="1"/>
</dbReference>
<dbReference type="InterPro" id="IPR001667">
    <property type="entry name" value="DDH_dom"/>
</dbReference>
<dbReference type="Proteomes" id="UP000255234">
    <property type="component" value="Unassembled WGS sequence"/>
</dbReference>
<dbReference type="RefSeq" id="WP_115151953.1">
    <property type="nucleotide sequence ID" value="NZ_UGPP01000001.1"/>
</dbReference>
<dbReference type="InterPro" id="IPR051673">
    <property type="entry name" value="SSDNA_exonuclease_RecJ"/>
</dbReference>
<evidence type="ECO:0000259" key="6">
    <source>
        <dbReference type="Pfam" id="PF01368"/>
    </source>
</evidence>
<protein>
    <recommendedName>
        <fullName evidence="2">Single-stranded-DNA-specific exonuclease RecJ</fullName>
    </recommendedName>
</protein>
<dbReference type="GO" id="GO:0006281">
    <property type="term" value="P:DNA repair"/>
    <property type="evidence" value="ECO:0007669"/>
    <property type="project" value="InterPro"/>
</dbReference>
<keyword evidence="5 9" id="KW-0269">Exonuclease</keyword>
<dbReference type="SUPFAM" id="SSF64182">
    <property type="entry name" value="DHH phosphoesterases"/>
    <property type="match status" value="1"/>
</dbReference>
<dbReference type="GO" id="GO:0003676">
    <property type="term" value="F:nucleic acid binding"/>
    <property type="evidence" value="ECO:0007669"/>
    <property type="project" value="InterPro"/>
</dbReference>
<dbReference type="Gene3D" id="3.10.310.30">
    <property type="match status" value="1"/>
</dbReference>
<evidence type="ECO:0000256" key="1">
    <source>
        <dbReference type="ARBA" id="ARBA00005915"/>
    </source>
</evidence>
<evidence type="ECO:0000256" key="5">
    <source>
        <dbReference type="ARBA" id="ARBA00022839"/>
    </source>
</evidence>
<dbReference type="GO" id="GO:0006310">
    <property type="term" value="P:DNA recombination"/>
    <property type="evidence" value="ECO:0007669"/>
    <property type="project" value="InterPro"/>
</dbReference>
<proteinExistence type="inferred from homology"/>
<dbReference type="InterPro" id="IPR038763">
    <property type="entry name" value="DHH_sf"/>
</dbReference>
<evidence type="ECO:0000313" key="9">
    <source>
        <dbReference type="EMBL" id="STY71700.1"/>
    </source>
</evidence>
<dbReference type="Pfam" id="PF02272">
    <property type="entry name" value="DHHA1"/>
    <property type="match status" value="1"/>
</dbReference>
<feature type="domain" description="DHHA1" evidence="7">
    <location>
        <begin position="342"/>
        <end position="433"/>
    </location>
</feature>
<dbReference type="InterPro" id="IPR003156">
    <property type="entry name" value="DHHA1_dom"/>
</dbReference>
<dbReference type="EMBL" id="UGPP01000001">
    <property type="protein sequence ID" value="STY71700.1"/>
    <property type="molecule type" value="Genomic_DNA"/>
</dbReference>
<dbReference type="InterPro" id="IPR004610">
    <property type="entry name" value="RecJ"/>
</dbReference>
<dbReference type="Pfam" id="PF17768">
    <property type="entry name" value="RecJ_OB"/>
    <property type="match status" value="1"/>
</dbReference>
<feature type="domain" description="RecJ OB" evidence="8">
    <location>
        <begin position="451"/>
        <end position="554"/>
    </location>
</feature>
<evidence type="ECO:0000256" key="2">
    <source>
        <dbReference type="ARBA" id="ARBA00019841"/>
    </source>
</evidence>
<evidence type="ECO:0000256" key="4">
    <source>
        <dbReference type="ARBA" id="ARBA00022801"/>
    </source>
</evidence>
<accession>A0A378NTK9</accession>
<dbReference type="Pfam" id="PF01368">
    <property type="entry name" value="DHH"/>
    <property type="match status" value="1"/>
</dbReference>
<keyword evidence="3" id="KW-0540">Nuclease</keyword>
<evidence type="ECO:0000259" key="8">
    <source>
        <dbReference type="Pfam" id="PF17768"/>
    </source>
</evidence>
<evidence type="ECO:0000313" key="10">
    <source>
        <dbReference type="Proteomes" id="UP000255234"/>
    </source>
</evidence>
<dbReference type="PANTHER" id="PTHR30255:SF2">
    <property type="entry name" value="SINGLE-STRANDED-DNA-SPECIFIC EXONUCLEASE RECJ"/>
    <property type="match status" value="1"/>
</dbReference>
<gene>
    <name evidence="9" type="primary">recJ_2</name>
    <name evidence="9" type="ORF">NCTC10571_01863</name>
</gene>
<keyword evidence="4 9" id="KW-0378">Hydrolase</keyword>
<comment type="similarity">
    <text evidence="1">Belongs to the RecJ family.</text>
</comment>
<dbReference type="GO" id="GO:0008409">
    <property type="term" value="F:5'-3' exonuclease activity"/>
    <property type="evidence" value="ECO:0007669"/>
    <property type="project" value="InterPro"/>
</dbReference>
<dbReference type="Gene3D" id="3.90.1640.30">
    <property type="match status" value="1"/>
</dbReference>
<feature type="domain" description="DDH" evidence="6">
    <location>
        <begin position="78"/>
        <end position="226"/>
    </location>
</feature>
<sequence length="662" mass="75826">MNKRWEILPIDEKKQILLEKNLHISSSLAEILTRKNLDENSAKLFLNPTKIPYHDPFLLKDMEKACQRLLLALKNKEKICIYGDYDVDGVSSTALLMTVFTKLGFNIDYYLPDRHSEGYGLHIESLQKLIPKYDLLITVDCGITALDEVDYAKDKIDMIITDHHLPREILPDAFAIINPTQTQCNYPNKNLCGVGVAFKLCQGLYQSLNKDIHELENYLDIVALGTIADIVPLVDENRRIVKKGLANIQNLGIKTLIEICNYDENNINTGHIGFGVAPRLNAAGRLTHASIAVELLLATDKQTARQKALYLDEENKQRQEFVEDIFHEAVKKIEENNLQENKIIIVVGENWHEGVIGIAASRLQEKYYRPIIIIATKDNIGKASCRSIDGLHMKNALTYCEQDLMVYGGHSKAAGFTIDLAKLDDFISHMQTYADEHLTDEDLIPIYQVETVLTPQDITMDFIEELSLLEPFGMGNPKPQFVCQNLLVTKSMKMGKENNHLRFNFAYNNTQYTAIGWHMADVADDINNKYVDILFQPELNHWNDHTYLQFKLSDLRQSKRKISYLEEFPAYDTIGKIYLCLRNQEKKYGQSIFSLKDCQSLLKQIYNLNLSDYSIKQCLIILSEINILTINQDKIKLLSLPNQKIDIKNSPTFAKRFNLQKL</sequence>
<evidence type="ECO:0000259" key="7">
    <source>
        <dbReference type="Pfam" id="PF02272"/>
    </source>
</evidence>
<organism evidence="9 10">
    <name type="scientific">Megamonas hypermegale</name>
    <dbReference type="NCBI Taxonomy" id="158847"/>
    <lineage>
        <taxon>Bacteria</taxon>
        <taxon>Bacillati</taxon>
        <taxon>Bacillota</taxon>
        <taxon>Negativicutes</taxon>
        <taxon>Selenomonadales</taxon>
        <taxon>Selenomonadaceae</taxon>
        <taxon>Megamonas</taxon>
    </lineage>
</organism>
<reference evidence="9 10" key="1">
    <citation type="submission" date="2018-06" db="EMBL/GenBank/DDBJ databases">
        <authorList>
            <consortium name="Pathogen Informatics"/>
            <person name="Doyle S."/>
        </authorList>
    </citation>
    <scope>NUCLEOTIDE SEQUENCE [LARGE SCALE GENOMIC DNA]</scope>
    <source>
        <strain evidence="9 10">NCTC10571</strain>
    </source>
</reference>
<name>A0A378NTK9_9FIRM</name>
<evidence type="ECO:0000256" key="3">
    <source>
        <dbReference type="ARBA" id="ARBA00022722"/>
    </source>
</evidence>
<dbReference type="InterPro" id="IPR041122">
    <property type="entry name" value="RecJ_OB"/>
</dbReference>